<dbReference type="SUPFAM" id="SSF53474">
    <property type="entry name" value="alpha/beta-Hydrolases"/>
    <property type="match status" value="1"/>
</dbReference>
<organism evidence="4 5">
    <name type="scientific">Paractinoplanes hotanensis</name>
    <dbReference type="NCBI Taxonomy" id="2906497"/>
    <lineage>
        <taxon>Bacteria</taxon>
        <taxon>Bacillati</taxon>
        <taxon>Actinomycetota</taxon>
        <taxon>Actinomycetes</taxon>
        <taxon>Micromonosporales</taxon>
        <taxon>Micromonosporaceae</taxon>
        <taxon>Paractinoplanes</taxon>
    </lineage>
</organism>
<dbReference type="GO" id="GO:0016787">
    <property type="term" value="F:hydrolase activity"/>
    <property type="evidence" value="ECO:0007669"/>
    <property type="project" value="UniProtKB-KW"/>
</dbReference>
<reference evidence="4 5" key="1">
    <citation type="submission" date="2022-06" db="EMBL/GenBank/DDBJ databases">
        <title>Actinoplanes abujensis sp. nov., isolated from Nigerian arid soil.</title>
        <authorList>
            <person name="Ding P."/>
        </authorList>
    </citation>
    <scope>NUCLEOTIDE SEQUENCE [LARGE SCALE GENOMIC DNA]</scope>
    <source>
        <strain evidence="5">TRM88002</strain>
    </source>
</reference>
<feature type="domain" description="Serine aminopeptidase S33" evidence="3">
    <location>
        <begin position="85"/>
        <end position="202"/>
    </location>
</feature>
<protein>
    <submittedName>
        <fullName evidence="4">Alpha/beta hydrolase</fullName>
    </submittedName>
</protein>
<evidence type="ECO:0000313" key="4">
    <source>
        <dbReference type="EMBL" id="MCM4084286.1"/>
    </source>
</evidence>
<dbReference type="RefSeq" id="WP_251804039.1">
    <property type="nucleotide sequence ID" value="NZ_JAMQOL010000075.1"/>
</dbReference>
<keyword evidence="2" id="KW-1133">Transmembrane helix</keyword>
<evidence type="ECO:0000256" key="1">
    <source>
        <dbReference type="SAM" id="MobiDB-lite"/>
    </source>
</evidence>
<feature type="compositionally biased region" description="Basic residues" evidence="1">
    <location>
        <begin position="225"/>
        <end position="236"/>
    </location>
</feature>
<keyword evidence="4" id="KW-0378">Hydrolase</keyword>
<feature type="transmembrane region" description="Helical" evidence="2">
    <location>
        <begin position="12"/>
        <end position="34"/>
    </location>
</feature>
<evidence type="ECO:0000259" key="3">
    <source>
        <dbReference type="Pfam" id="PF12146"/>
    </source>
</evidence>
<keyword evidence="2" id="KW-0812">Transmembrane</keyword>
<feature type="region of interest" description="Disordered" evidence="1">
    <location>
        <begin position="202"/>
        <end position="236"/>
    </location>
</feature>
<name>A0ABT0YE12_9ACTN</name>
<dbReference type="InterPro" id="IPR029058">
    <property type="entry name" value="AB_hydrolase_fold"/>
</dbReference>
<evidence type="ECO:0000313" key="5">
    <source>
        <dbReference type="Proteomes" id="UP001523216"/>
    </source>
</evidence>
<dbReference type="Gene3D" id="3.40.50.1820">
    <property type="entry name" value="alpha/beta hydrolase"/>
    <property type="match status" value="1"/>
</dbReference>
<dbReference type="Proteomes" id="UP001523216">
    <property type="component" value="Unassembled WGS sequence"/>
</dbReference>
<dbReference type="EMBL" id="JAMQOL010000075">
    <property type="protein sequence ID" value="MCM4084286.1"/>
    <property type="molecule type" value="Genomic_DNA"/>
</dbReference>
<keyword evidence="2" id="KW-0472">Membrane</keyword>
<sequence>MIPRPQTALTRRFLALGVTVLLITMTAVAGLYRWPLDDETLRPPAQPMSFATATARIAAQTEAEKADSRIRSECRSVALVHPEPSAKAVLMLHGYLGCPGRLAGLAAIYYEQGYNVYVPLAPRHGRTDPEAHRSLTARELTTYAGSAMDITAALGAETGVMGTSAGGVLATWLTTTRPTQVHRMLVIAPFFRPSADQVPPLAVRPMTVGSPGPRYATARTEERRRGHVARGPVHRP</sequence>
<comment type="caution">
    <text evidence="4">The sequence shown here is derived from an EMBL/GenBank/DDBJ whole genome shotgun (WGS) entry which is preliminary data.</text>
</comment>
<keyword evidence="5" id="KW-1185">Reference proteome</keyword>
<proteinExistence type="predicted"/>
<dbReference type="InterPro" id="IPR022742">
    <property type="entry name" value="Hydrolase_4"/>
</dbReference>
<evidence type="ECO:0000256" key="2">
    <source>
        <dbReference type="SAM" id="Phobius"/>
    </source>
</evidence>
<dbReference type="Pfam" id="PF12146">
    <property type="entry name" value="Hydrolase_4"/>
    <property type="match status" value="1"/>
</dbReference>
<accession>A0ABT0YE12</accession>
<gene>
    <name evidence="4" type="ORF">LXN57_42815</name>
</gene>